<evidence type="ECO:0000259" key="1">
    <source>
        <dbReference type="Pfam" id="PF12457"/>
    </source>
</evidence>
<proteinExistence type="predicted"/>
<evidence type="ECO:0000313" key="2">
    <source>
        <dbReference type="EMBL" id="KDO48042.1"/>
    </source>
</evidence>
<gene>
    <name evidence="2" type="ORF">CISIN_1g0416011mg</name>
</gene>
<dbReference type="InterPro" id="IPR022159">
    <property type="entry name" value="STIP/TFIP11_N"/>
</dbReference>
<dbReference type="Pfam" id="PF12457">
    <property type="entry name" value="TIP_N"/>
    <property type="match status" value="1"/>
</dbReference>
<dbReference type="Proteomes" id="UP000027120">
    <property type="component" value="Unassembled WGS sequence"/>
</dbReference>
<feature type="non-terminal residue" evidence="2">
    <location>
        <position position="57"/>
    </location>
</feature>
<keyword evidence="3" id="KW-1185">Reference proteome</keyword>
<dbReference type="AlphaFoldDB" id="A0A067E9Y0"/>
<feature type="domain" description="Tuftelin interacting protein N-terminal" evidence="1">
    <location>
        <begin position="4"/>
        <end position="55"/>
    </location>
</feature>
<organism evidence="2 3">
    <name type="scientific">Citrus sinensis</name>
    <name type="common">Sweet orange</name>
    <name type="synonym">Citrus aurantium var. sinensis</name>
    <dbReference type="NCBI Taxonomy" id="2711"/>
    <lineage>
        <taxon>Eukaryota</taxon>
        <taxon>Viridiplantae</taxon>
        <taxon>Streptophyta</taxon>
        <taxon>Embryophyta</taxon>
        <taxon>Tracheophyta</taxon>
        <taxon>Spermatophyta</taxon>
        <taxon>Magnoliopsida</taxon>
        <taxon>eudicotyledons</taxon>
        <taxon>Gunneridae</taxon>
        <taxon>Pentapetalae</taxon>
        <taxon>rosids</taxon>
        <taxon>malvids</taxon>
        <taxon>Sapindales</taxon>
        <taxon>Rutaceae</taxon>
        <taxon>Aurantioideae</taxon>
        <taxon>Citrus</taxon>
    </lineage>
</organism>
<name>A0A067E9Y0_CITSI</name>
<sequence length="57" mass="6751">MDEDQEMEKFGMDNDFEGGQWINGEFYYKKRRAKPTQTKDDVLYGVFADDSDEDDDD</sequence>
<evidence type="ECO:0000313" key="3">
    <source>
        <dbReference type="Proteomes" id="UP000027120"/>
    </source>
</evidence>
<dbReference type="STRING" id="2711.A0A067E9Y0"/>
<protein>
    <recommendedName>
        <fullName evidence="1">Tuftelin interacting protein N-terminal domain-containing protein</fullName>
    </recommendedName>
</protein>
<reference evidence="2 3" key="1">
    <citation type="submission" date="2014-04" db="EMBL/GenBank/DDBJ databases">
        <authorList>
            <consortium name="International Citrus Genome Consortium"/>
            <person name="Gmitter F."/>
            <person name="Chen C."/>
            <person name="Farmerie W."/>
            <person name="Harkins T."/>
            <person name="Desany B."/>
            <person name="Mohiuddin M."/>
            <person name="Kodira C."/>
            <person name="Borodovsky M."/>
            <person name="Lomsadze A."/>
            <person name="Burns P."/>
            <person name="Jenkins J."/>
            <person name="Prochnik S."/>
            <person name="Shu S."/>
            <person name="Chapman J."/>
            <person name="Pitluck S."/>
            <person name="Schmutz J."/>
            <person name="Rokhsar D."/>
        </authorList>
    </citation>
    <scope>NUCLEOTIDE SEQUENCE</scope>
</reference>
<dbReference type="EMBL" id="KK785156">
    <property type="protein sequence ID" value="KDO48042.1"/>
    <property type="molecule type" value="Genomic_DNA"/>
</dbReference>
<accession>A0A067E9Y0</accession>